<feature type="non-terminal residue" evidence="1">
    <location>
        <position position="1"/>
    </location>
</feature>
<dbReference type="EMBL" id="NMUH01002390">
    <property type="protein sequence ID" value="MQL99672.1"/>
    <property type="molecule type" value="Genomic_DNA"/>
</dbReference>
<protein>
    <submittedName>
        <fullName evidence="1">Uncharacterized protein</fullName>
    </submittedName>
</protein>
<accession>A0A843VL82</accession>
<keyword evidence="2" id="KW-1185">Reference proteome</keyword>
<comment type="caution">
    <text evidence="1">The sequence shown here is derived from an EMBL/GenBank/DDBJ whole genome shotgun (WGS) entry which is preliminary data.</text>
</comment>
<organism evidence="1 2">
    <name type="scientific">Colocasia esculenta</name>
    <name type="common">Wild taro</name>
    <name type="synonym">Arum esculentum</name>
    <dbReference type="NCBI Taxonomy" id="4460"/>
    <lineage>
        <taxon>Eukaryota</taxon>
        <taxon>Viridiplantae</taxon>
        <taxon>Streptophyta</taxon>
        <taxon>Embryophyta</taxon>
        <taxon>Tracheophyta</taxon>
        <taxon>Spermatophyta</taxon>
        <taxon>Magnoliopsida</taxon>
        <taxon>Liliopsida</taxon>
        <taxon>Araceae</taxon>
        <taxon>Aroideae</taxon>
        <taxon>Colocasieae</taxon>
        <taxon>Colocasia</taxon>
    </lineage>
</organism>
<proteinExistence type="predicted"/>
<dbReference type="Proteomes" id="UP000652761">
    <property type="component" value="Unassembled WGS sequence"/>
</dbReference>
<dbReference type="AlphaFoldDB" id="A0A843VL82"/>
<evidence type="ECO:0000313" key="2">
    <source>
        <dbReference type="Proteomes" id="UP000652761"/>
    </source>
</evidence>
<name>A0A843VL82_COLES</name>
<reference evidence="1" key="1">
    <citation type="submission" date="2017-07" db="EMBL/GenBank/DDBJ databases">
        <title>Taro Niue Genome Assembly and Annotation.</title>
        <authorList>
            <person name="Atibalentja N."/>
            <person name="Keating K."/>
            <person name="Fields C.J."/>
        </authorList>
    </citation>
    <scope>NUCLEOTIDE SEQUENCE</scope>
    <source>
        <strain evidence="1">Niue_2</strain>
        <tissue evidence="1">Leaf</tissue>
    </source>
</reference>
<sequence length="113" mass="12108">EKLCVSCSPGRFLLGHRPWWLAACVPGMASLAISLEGGAGRAVDAGKASTLERRSYAQVIAATKPPPALAIVMKPPSFTDDGEPEVFFTKEEVGKSIATLKLSIIVRWKLVQD</sequence>
<evidence type="ECO:0000313" key="1">
    <source>
        <dbReference type="EMBL" id="MQL99672.1"/>
    </source>
</evidence>
<gene>
    <name evidence="1" type="ORF">Taro_032393</name>
</gene>